<dbReference type="AlphaFoldDB" id="A0A2W2BYI5"/>
<keyword evidence="2" id="KW-1185">Reference proteome</keyword>
<comment type="caution">
    <text evidence="1">The sequence shown here is derived from an EMBL/GenBank/DDBJ whole genome shotgun (WGS) entry which is preliminary data.</text>
</comment>
<evidence type="ECO:0000313" key="1">
    <source>
        <dbReference type="EMBL" id="PZF78526.1"/>
    </source>
</evidence>
<dbReference type="Proteomes" id="UP000248795">
    <property type="component" value="Unassembled WGS sequence"/>
</dbReference>
<gene>
    <name evidence="1" type="ORF">DK847_01580</name>
</gene>
<dbReference type="EMBL" id="QKVK01000001">
    <property type="protein sequence ID" value="PZF78526.1"/>
    <property type="molecule type" value="Genomic_DNA"/>
</dbReference>
<proteinExistence type="predicted"/>
<reference evidence="2" key="1">
    <citation type="submission" date="2018-06" db="EMBL/GenBank/DDBJ databases">
        <title>Aestuariibacter litoralis strain KCTC 52945T.</title>
        <authorList>
            <person name="Li X."/>
            <person name="Salam N."/>
            <person name="Li J.-L."/>
            <person name="Chen Y.-M."/>
            <person name="Yang Z.-W."/>
            <person name="Zhang L.-Y."/>
            <person name="Han M.-X."/>
            <person name="Xiao M."/>
            <person name="Li W.-J."/>
        </authorList>
    </citation>
    <scope>NUCLEOTIDE SEQUENCE [LARGE SCALE GENOMIC DNA]</scope>
    <source>
        <strain evidence="2">KCTC 52945</strain>
    </source>
</reference>
<name>A0A2W2BYI5_9HYPH</name>
<sequence length="195" mass="21222">MKVPNSTGPALTISRGQMRERLASLMKRIEEVPDMREQFLLDPAGTLAEEVTGACASRHQISEVNRLMFAILANDDLVEWIAEFEPRRKSAAREVFVENFAKKVVELGDATVLGAIISNAAVGNGFPGLGQIAYQCVSNETTGKRTCTCTPVAKASLGREYGIDPATIRSLSEALVERARELARTGQLEQLNAIM</sequence>
<accession>A0A2W2BYI5</accession>
<organism evidence="1 2">
    <name type="scientific">Aestuariivirga litoralis</name>
    <dbReference type="NCBI Taxonomy" id="2650924"/>
    <lineage>
        <taxon>Bacteria</taxon>
        <taxon>Pseudomonadati</taxon>
        <taxon>Pseudomonadota</taxon>
        <taxon>Alphaproteobacteria</taxon>
        <taxon>Hyphomicrobiales</taxon>
        <taxon>Aestuariivirgaceae</taxon>
        <taxon>Aestuariivirga</taxon>
    </lineage>
</organism>
<dbReference type="RefSeq" id="WP_111195854.1">
    <property type="nucleotide sequence ID" value="NZ_QKVK01000001.1"/>
</dbReference>
<evidence type="ECO:0000313" key="2">
    <source>
        <dbReference type="Proteomes" id="UP000248795"/>
    </source>
</evidence>
<protein>
    <submittedName>
        <fullName evidence="1">Uncharacterized protein</fullName>
    </submittedName>
</protein>